<name>A0A4Y2B6W8_ARAVE</name>
<keyword evidence="3" id="KW-1185">Reference proteome</keyword>
<comment type="caution">
    <text evidence="2">The sequence shown here is derived from an EMBL/GenBank/DDBJ whole genome shotgun (WGS) entry which is preliminary data.</text>
</comment>
<evidence type="ECO:0000313" key="2">
    <source>
        <dbReference type="EMBL" id="GBL87748.1"/>
    </source>
</evidence>
<reference evidence="2 3" key="1">
    <citation type="journal article" date="2019" name="Sci. Rep.">
        <title>Orb-weaving spider Araneus ventricosus genome elucidates the spidroin gene catalogue.</title>
        <authorList>
            <person name="Kono N."/>
            <person name="Nakamura H."/>
            <person name="Ohtoshi R."/>
            <person name="Moran D.A.P."/>
            <person name="Shinohara A."/>
            <person name="Yoshida Y."/>
            <person name="Fujiwara M."/>
            <person name="Mori M."/>
            <person name="Tomita M."/>
            <person name="Arakawa K."/>
        </authorList>
    </citation>
    <scope>NUCLEOTIDE SEQUENCE [LARGE SCALE GENOMIC DNA]</scope>
</reference>
<accession>A0A4Y2B6W8</accession>
<protein>
    <submittedName>
        <fullName evidence="2">Uncharacterized protein</fullName>
    </submittedName>
</protein>
<sequence length="189" mass="21632">MCRTWPYDPFHRKQVRIVSKFTFTFFILFLISFGLVYLAKTINQGLITKEKCGISCWTKRCGTLKQHLKYTTIISTEVSYFAVFSTEVSYFSVLSTELSYFAVLGTEVSYFAVFITEVFYFAVFSTEVSYFDVCYMGLDCLPEDFQGKLAHISAALGGNYSSAFQLRRTILLNHTSNNKFLNKAGLEHS</sequence>
<keyword evidence="1" id="KW-0472">Membrane</keyword>
<dbReference type="Proteomes" id="UP000499080">
    <property type="component" value="Unassembled WGS sequence"/>
</dbReference>
<evidence type="ECO:0000256" key="1">
    <source>
        <dbReference type="SAM" id="Phobius"/>
    </source>
</evidence>
<gene>
    <name evidence="2" type="ORF">AVEN_81355_1</name>
</gene>
<keyword evidence="1" id="KW-0812">Transmembrane</keyword>
<proteinExistence type="predicted"/>
<dbReference type="EMBL" id="BGPR01000055">
    <property type="protein sequence ID" value="GBL87748.1"/>
    <property type="molecule type" value="Genomic_DNA"/>
</dbReference>
<organism evidence="2 3">
    <name type="scientific">Araneus ventricosus</name>
    <name type="common">Orbweaver spider</name>
    <name type="synonym">Epeira ventricosa</name>
    <dbReference type="NCBI Taxonomy" id="182803"/>
    <lineage>
        <taxon>Eukaryota</taxon>
        <taxon>Metazoa</taxon>
        <taxon>Ecdysozoa</taxon>
        <taxon>Arthropoda</taxon>
        <taxon>Chelicerata</taxon>
        <taxon>Arachnida</taxon>
        <taxon>Araneae</taxon>
        <taxon>Araneomorphae</taxon>
        <taxon>Entelegynae</taxon>
        <taxon>Araneoidea</taxon>
        <taxon>Araneidae</taxon>
        <taxon>Araneus</taxon>
    </lineage>
</organism>
<dbReference type="AlphaFoldDB" id="A0A4Y2B6W8"/>
<keyword evidence="1" id="KW-1133">Transmembrane helix</keyword>
<feature type="transmembrane region" description="Helical" evidence="1">
    <location>
        <begin position="21"/>
        <end position="39"/>
    </location>
</feature>
<evidence type="ECO:0000313" key="3">
    <source>
        <dbReference type="Proteomes" id="UP000499080"/>
    </source>
</evidence>